<evidence type="ECO:0000256" key="3">
    <source>
        <dbReference type="ARBA" id="ARBA00022729"/>
    </source>
</evidence>
<dbReference type="InterPro" id="IPR028082">
    <property type="entry name" value="Peripla_BP_I"/>
</dbReference>
<evidence type="ECO:0000256" key="5">
    <source>
        <dbReference type="SAM" id="SignalP"/>
    </source>
</evidence>
<feature type="domain" description="Leucine-binding protein" evidence="6">
    <location>
        <begin position="39"/>
        <end position="380"/>
    </location>
</feature>
<feature type="signal peptide" evidence="5">
    <location>
        <begin position="1"/>
        <end position="28"/>
    </location>
</feature>
<dbReference type="CDD" id="cd06326">
    <property type="entry name" value="PBP1_ABC_ligand_binding-like"/>
    <property type="match status" value="1"/>
</dbReference>
<comment type="caution">
    <text evidence="7">The sequence shown here is derived from an EMBL/GenBank/DDBJ whole genome shotgun (WGS) entry which is preliminary data.</text>
</comment>
<dbReference type="AlphaFoldDB" id="A0A6B3STG9"/>
<name>A0A6B3STG9_9BURK</name>
<dbReference type="Gene3D" id="3.40.50.2300">
    <property type="match status" value="2"/>
</dbReference>
<dbReference type="Pfam" id="PF13458">
    <property type="entry name" value="Peripla_BP_6"/>
    <property type="match status" value="1"/>
</dbReference>
<protein>
    <submittedName>
        <fullName evidence="7">ABC transporter substrate-binding protein</fullName>
    </submittedName>
</protein>
<comment type="similarity">
    <text evidence="1">Belongs to the leucine-binding protein family.</text>
</comment>
<dbReference type="PANTHER" id="PTHR47235">
    <property type="entry name" value="BLR6548 PROTEIN"/>
    <property type="match status" value="1"/>
</dbReference>
<accession>A0A6B3STG9</accession>
<organism evidence="7 8">
    <name type="scientific">Noviherbaspirillum galbum</name>
    <dbReference type="NCBI Taxonomy" id="2709383"/>
    <lineage>
        <taxon>Bacteria</taxon>
        <taxon>Pseudomonadati</taxon>
        <taxon>Pseudomonadota</taxon>
        <taxon>Betaproteobacteria</taxon>
        <taxon>Burkholderiales</taxon>
        <taxon>Oxalobacteraceae</taxon>
        <taxon>Noviherbaspirillum</taxon>
    </lineage>
</organism>
<keyword evidence="4" id="KW-0029">Amino-acid transport</keyword>
<dbReference type="PRINTS" id="PR00337">
    <property type="entry name" value="LEUILEVALBP"/>
</dbReference>
<evidence type="ECO:0000256" key="4">
    <source>
        <dbReference type="ARBA" id="ARBA00022970"/>
    </source>
</evidence>
<keyword evidence="3 5" id="KW-0732">Signal</keyword>
<evidence type="ECO:0000259" key="6">
    <source>
        <dbReference type="Pfam" id="PF13458"/>
    </source>
</evidence>
<sequence>MKLFSKSFLLLACQCALALAMASGPARAEVGVTDRKILLGQSAAFSGPAAQLGIQMHAGAKAYFDIVNKQGGVHGRQIEILTIDDKYEPDLAARNTHQLIEKDGVFALFGYVGTPTSNAALPIFSKEGVPFFAPFSGAQSLREPFNKQLFNIRASYFNETEYLVDQLTRLGLTKIAVFYQNDAYGQTGLDGVVRALKKRNLAVLDTATVERNSVNVTDAIARLLPKRPDAIIQITAYSSAAAYIDGMRKAGYTGQFYNVSFVGSQALADALGAQGPGVVVSQVVPFPWDLSNPLVNEYNKALKAANIGSPNFSSLEGYIAARVFVEGLRRAGPGLTRDKLIAALETINRSNFDLGFDVNFSPKNHNGSNFVDMTVVTKNGKFGH</sequence>
<dbReference type="InterPro" id="IPR028081">
    <property type="entry name" value="Leu-bd"/>
</dbReference>
<proteinExistence type="inferred from homology"/>
<dbReference type="GO" id="GO:0006865">
    <property type="term" value="P:amino acid transport"/>
    <property type="evidence" value="ECO:0007669"/>
    <property type="project" value="UniProtKB-KW"/>
</dbReference>
<reference evidence="7 8" key="1">
    <citation type="submission" date="2020-02" db="EMBL/GenBank/DDBJ databases">
        <authorList>
            <person name="Kim M.K."/>
        </authorList>
    </citation>
    <scope>NUCLEOTIDE SEQUENCE [LARGE SCALE GENOMIC DNA]</scope>
    <source>
        <strain evidence="7 8">17J57-3</strain>
    </source>
</reference>
<dbReference type="InterPro" id="IPR000709">
    <property type="entry name" value="Leu_Ile_Val-bd"/>
</dbReference>
<dbReference type="EMBL" id="JAAIVB010000045">
    <property type="protein sequence ID" value="NEX62136.1"/>
    <property type="molecule type" value="Genomic_DNA"/>
</dbReference>
<evidence type="ECO:0000313" key="8">
    <source>
        <dbReference type="Proteomes" id="UP000482155"/>
    </source>
</evidence>
<feature type="chain" id="PRO_5025585721" evidence="5">
    <location>
        <begin position="29"/>
        <end position="384"/>
    </location>
</feature>
<keyword evidence="2" id="KW-0813">Transport</keyword>
<dbReference type="PANTHER" id="PTHR47235:SF1">
    <property type="entry name" value="BLR6548 PROTEIN"/>
    <property type="match status" value="1"/>
</dbReference>
<dbReference type="RefSeq" id="WP_163964054.1">
    <property type="nucleotide sequence ID" value="NZ_JAAIVB010000045.1"/>
</dbReference>
<dbReference type="Proteomes" id="UP000482155">
    <property type="component" value="Unassembled WGS sequence"/>
</dbReference>
<keyword evidence="8" id="KW-1185">Reference proteome</keyword>
<evidence type="ECO:0000313" key="7">
    <source>
        <dbReference type="EMBL" id="NEX62136.1"/>
    </source>
</evidence>
<dbReference type="SUPFAM" id="SSF53822">
    <property type="entry name" value="Periplasmic binding protein-like I"/>
    <property type="match status" value="1"/>
</dbReference>
<evidence type="ECO:0000256" key="2">
    <source>
        <dbReference type="ARBA" id="ARBA00022448"/>
    </source>
</evidence>
<gene>
    <name evidence="7" type="ORF">G3574_13685</name>
</gene>
<evidence type="ECO:0000256" key="1">
    <source>
        <dbReference type="ARBA" id="ARBA00010062"/>
    </source>
</evidence>